<dbReference type="GO" id="GO:0031122">
    <property type="term" value="P:cytoplasmic microtubule organization"/>
    <property type="evidence" value="ECO:0007669"/>
    <property type="project" value="TreeGrafter"/>
</dbReference>
<keyword evidence="7" id="KW-0508">mRNA splicing</keyword>
<dbReference type="GO" id="GO:0008017">
    <property type="term" value="F:microtubule binding"/>
    <property type="evidence" value="ECO:0007669"/>
    <property type="project" value="TreeGrafter"/>
</dbReference>
<keyword evidence="5" id="KW-0507">mRNA processing</keyword>
<evidence type="ECO:0000313" key="10">
    <source>
        <dbReference type="Proteomes" id="UP001214638"/>
    </source>
</evidence>
<accession>A0AAD9PNV3</accession>
<sequence>MPCKNCERKLGKLATPDVKSDGNRCSIGVHKLIEKRCQKDKMEAKDSKCKGCKAFLHVKAKYCISCAYKKGKCHICGRKIMDVSRHTMSLV</sequence>
<dbReference type="KEGG" id="bdw:94335569"/>
<evidence type="ECO:0000256" key="8">
    <source>
        <dbReference type="ARBA" id="ARBA00032518"/>
    </source>
</evidence>
<dbReference type="AlphaFoldDB" id="A0AAD9PNV3"/>
<comment type="similarity">
    <text evidence="2">Belongs to the CRIPT family.</text>
</comment>
<evidence type="ECO:0000256" key="3">
    <source>
        <dbReference type="ARBA" id="ARBA00018615"/>
    </source>
</evidence>
<dbReference type="InterPro" id="IPR019367">
    <property type="entry name" value="PDZ-binding_CRIPT"/>
</dbReference>
<dbReference type="PANTHER" id="PTHR11805:SF1">
    <property type="entry name" value="CYSTEINE-RICH PDZ-BINDING PROTEIN"/>
    <property type="match status" value="1"/>
</dbReference>
<comment type="subcellular location">
    <subcellularLocation>
        <location evidence="1">Cytoplasm</location>
    </subcellularLocation>
</comment>
<gene>
    <name evidence="9" type="ORF">BdWA1_001271</name>
</gene>
<name>A0AAD9PNV3_9APIC</name>
<organism evidence="9 10">
    <name type="scientific">Babesia duncani</name>
    <dbReference type="NCBI Taxonomy" id="323732"/>
    <lineage>
        <taxon>Eukaryota</taxon>
        <taxon>Sar</taxon>
        <taxon>Alveolata</taxon>
        <taxon>Apicomplexa</taxon>
        <taxon>Aconoidasida</taxon>
        <taxon>Piroplasmida</taxon>
        <taxon>Babesiidae</taxon>
        <taxon>Babesia</taxon>
    </lineage>
</organism>
<evidence type="ECO:0000256" key="5">
    <source>
        <dbReference type="ARBA" id="ARBA00022664"/>
    </source>
</evidence>
<evidence type="ECO:0000256" key="2">
    <source>
        <dbReference type="ARBA" id="ARBA00009021"/>
    </source>
</evidence>
<dbReference type="GeneID" id="94335569"/>
<protein>
    <recommendedName>
        <fullName evidence="3">Cysteine-rich PDZ-binding protein</fullName>
    </recommendedName>
    <alternativeName>
        <fullName evidence="8">Cysteine-rich interactor of PDZ three</fullName>
    </alternativeName>
</protein>
<dbReference type="GO" id="GO:0005737">
    <property type="term" value="C:cytoplasm"/>
    <property type="evidence" value="ECO:0007669"/>
    <property type="project" value="UniProtKB-SubCell"/>
</dbReference>
<comment type="caution">
    <text evidence="9">The sequence shown here is derived from an EMBL/GenBank/DDBJ whole genome shotgun (WGS) entry which is preliminary data.</text>
</comment>
<proteinExistence type="inferred from homology"/>
<evidence type="ECO:0000256" key="1">
    <source>
        <dbReference type="ARBA" id="ARBA00004496"/>
    </source>
</evidence>
<evidence type="ECO:0000256" key="4">
    <source>
        <dbReference type="ARBA" id="ARBA00022490"/>
    </source>
</evidence>
<dbReference type="GO" id="GO:0008380">
    <property type="term" value="P:RNA splicing"/>
    <property type="evidence" value="ECO:0007669"/>
    <property type="project" value="UniProtKB-KW"/>
</dbReference>
<dbReference type="EMBL" id="JALLKP010000001">
    <property type="protein sequence ID" value="KAK2198262.1"/>
    <property type="molecule type" value="Genomic_DNA"/>
</dbReference>
<dbReference type="Pfam" id="PF10235">
    <property type="entry name" value="Cript"/>
    <property type="match status" value="1"/>
</dbReference>
<evidence type="ECO:0000256" key="7">
    <source>
        <dbReference type="ARBA" id="ARBA00023187"/>
    </source>
</evidence>
<dbReference type="RefSeq" id="XP_067805104.1">
    <property type="nucleotide sequence ID" value="XM_067946313.1"/>
</dbReference>
<keyword evidence="4" id="KW-0963">Cytoplasm</keyword>
<dbReference type="Proteomes" id="UP001214638">
    <property type="component" value="Unassembled WGS sequence"/>
</dbReference>
<evidence type="ECO:0000256" key="6">
    <source>
        <dbReference type="ARBA" id="ARBA00022728"/>
    </source>
</evidence>
<evidence type="ECO:0000313" key="9">
    <source>
        <dbReference type="EMBL" id="KAK2198262.1"/>
    </source>
</evidence>
<keyword evidence="10" id="KW-1185">Reference proteome</keyword>
<dbReference type="GO" id="GO:0006397">
    <property type="term" value="P:mRNA processing"/>
    <property type="evidence" value="ECO:0007669"/>
    <property type="project" value="UniProtKB-KW"/>
</dbReference>
<keyword evidence="6" id="KW-0747">Spliceosome</keyword>
<reference evidence="9" key="1">
    <citation type="journal article" date="2023" name="Nat. Microbiol.">
        <title>Babesia duncani multi-omics identifies virulence factors and drug targets.</title>
        <authorList>
            <person name="Singh P."/>
            <person name="Lonardi S."/>
            <person name="Liang Q."/>
            <person name="Vydyam P."/>
            <person name="Khabirova E."/>
            <person name="Fang T."/>
            <person name="Gihaz S."/>
            <person name="Thekkiniath J."/>
            <person name="Munshi M."/>
            <person name="Abel S."/>
            <person name="Ciampossin L."/>
            <person name="Batugedara G."/>
            <person name="Gupta M."/>
            <person name="Lu X.M."/>
            <person name="Lenz T."/>
            <person name="Chakravarty S."/>
            <person name="Cornillot E."/>
            <person name="Hu Y."/>
            <person name="Ma W."/>
            <person name="Gonzalez L.M."/>
            <person name="Sanchez S."/>
            <person name="Estrada K."/>
            <person name="Sanchez-Flores A."/>
            <person name="Montero E."/>
            <person name="Harb O.S."/>
            <person name="Le Roch K.G."/>
            <person name="Mamoun C.B."/>
        </authorList>
    </citation>
    <scope>NUCLEOTIDE SEQUENCE</scope>
    <source>
        <strain evidence="9">WA1</strain>
    </source>
</reference>
<dbReference type="GO" id="GO:0005681">
    <property type="term" value="C:spliceosomal complex"/>
    <property type="evidence" value="ECO:0007669"/>
    <property type="project" value="UniProtKB-KW"/>
</dbReference>
<dbReference type="PANTHER" id="PTHR11805">
    <property type="entry name" value="CYSTEINE-RICH PDZ-BINDING PROTEIN"/>
    <property type="match status" value="1"/>
</dbReference>